<protein>
    <submittedName>
        <fullName evidence="9">Methyl-accepting chemotaxis protein</fullName>
    </submittedName>
</protein>
<dbReference type="GO" id="GO:0020037">
    <property type="term" value="F:heme binding"/>
    <property type="evidence" value="ECO:0007669"/>
    <property type="project" value="InterPro"/>
</dbReference>
<dbReference type="InterPro" id="IPR004089">
    <property type="entry name" value="MCPsignal_dom"/>
</dbReference>
<evidence type="ECO:0000256" key="5">
    <source>
        <dbReference type="SAM" id="Coils"/>
    </source>
</evidence>
<feature type="domain" description="HAMP" evidence="8">
    <location>
        <begin position="192"/>
        <end position="244"/>
    </location>
</feature>
<dbReference type="InterPro" id="IPR039379">
    <property type="entry name" value="Protoglobin_sensor_dom"/>
</dbReference>
<feature type="domain" description="Methyl-accepting transducer" evidence="7">
    <location>
        <begin position="249"/>
        <end position="478"/>
    </location>
</feature>
<keyword evidence="10" id="KW-1185">Reference proteome</keyword>
<dbReference type="SUPFAM" id="SSF46458">
    <property type="entry name" value="Globin-like"/>
    <property type="match status" value="1"/>
</dbReference>
<name>A0A916RNG4_9HYPH</name>
<feature type="region of interest" description="Disordered" evidence="6">
    <location>
        <begin position="500"/>
        <end position="539"/>
    </location>
</feature>
<dbReference type="SUPFAM" id="SSF58104">
    <property type="entry name" value="Methyl-accepting chemotaxis protein (MCP) signaling domain"/>
    <property type="match status" value="1"/>
</dbReference>
<organism evidence="9 10">
    <name type="scientific">Pelagibacterium lentulum</name>
    <dbReference type="NCBI Taxonomy" id="2029865"/>
    <lineage>
        <taxon>Bacteria</taxon>
        <taxon>Pseudomonadati</taxon>
        <taxon>Pseudomonadota</taxon>
        <taxon>Alphaproteobacteria</taxon>
        <taxon>Hyphomicrobiales</taxon>
        <taxon>Devosiaceae</taxon>
        <taxon>Pelagibacterium</taxon>
    </lineage>
</organism>
<dbReference type="CDD" id="cd01068">
    <property type="entry name" value="globin_sensor"/>
    <property type="match status" value="1"/>
</dbReference>
<dbReference type="InterPro" id="IPR004090">
    <property type="entry name" value="Chemotax_Me-accpt_rcpt"/>
</dbReference>
<dbReference type="Gene3D" id="1.10.287.950">
    <property type="entry name" value="Methyl-accepting chemotaxis protein"/>
    <property type="match status" value="1"/>
</dbReference>
<dbReference type="PROSITE" id="PS50885">
    <property type="entry name" value="HAMP"/>
    <property type="match status" value="1"/>
</dbReference>
<evidence type="ECO:0000313" key="9">
    <source>
        <dbReference type="EMBL" id="GGA62751.1"/>
    </source>
</evidence>
<dbReference type="PANTHER" id="PTHR43531:SF11">
    <property type="entry name" value="METHYL-ACCEPTING CHEMOTAXIS PROTEIN 3"/>
    <property type="match status" value="1"/>
</dbReference>
<keyword evidence="4" id="KW-0807">Transducer</keyword>
<dbReference type="InterPro" id="IPR003660">
    <property type="entry name" value="HAMP_dom"/>
</dbReference>
<comment type="similarity">
    <text evidence="3">Belongs to the methyl-accepting chemotaxis (MCP) protein family.</text>
</comment>
<dbReference type="Gene3D" id="1.10.490.10">
    <property type="entry name" value="Globins"/>
    <property type="match status" value="1"/>
</dbReference>
<accession>A0A916RNG4</accession>
<keyword evidence="5" id="KW-0175">Coiled coil</keyword>
<evidence type="ECO:0000256" key="2">
    <source>
        <dbReference type="ARBA" id="ARBA00022500"/>
    </source>
</evidence>
<evidence type="ECO:0000259" key="7">
    <source>
        <dbReference type="PROSITE" id="PS50111"/>
    </source>
</evidence>
<dbReference type="PANTHER" id="PTHR43531">
    <property type="entry name" value="PROTEIN ICFG"/>
    <property type="match status" value="1"/>
</dbReference>
<gene>
    <name evidence="9" type="ORF">GCM10011499_36390</name>
</gene>
<dbReference type="EMBL" id="BMKB01000009">
    <property type="protein sequence ID" value="GGA62751.1"/>
    <property type="molecule type" value="Genomic_DNA"/>
</dbReference>
<comment type="caution">
    <text evidence="9">The sequence shown here is derived from an EMBL/GenBank/DDBJ whole genome shotgun (WGS) entry which is preliminary data.</text>
</comment>
<evidence type="ECO:0000313" key="10">
    <source>
        <dbReference type="Proteomes" id="UP000596977"/>
    </source>
</evidence>
<proteinExistence type="inferred from homology"/>
<sequence length="539" mass="58223">MTHDAAASFSQLQTRLDFIGLDAAAVSRLQKIQKQVDLHLPKALDRFYDKIATVPDVARFFSGKEQMNRAQGRQVGHWKAIASGKFDSDYLAASTKVGLRHAQIGLEPRWYIGGYGVIVETLVKNVVHDYMAEQLSQMRKLKYDDVMAQVDIMAGAIVEIIRAIMIDIDIAVSTYFDKLTAEAERVEKENAERINRAVTLTGDALRAYANGDLTVRIDEQFEPQFQQIKDDTNAVGDKLSEIVGQLRVTSNALKTATSEILSGANDLSERTTKQAATIEETSAAMEQLAQTVMSNAKNAEGASIKAQAASRTAEDGGRVMTETTAAMERITTSSSKVSDIIGLIDNIAFQTNLLALNASVEAARAGEAGKGFAVVAIEVRRLAQSAAQASQEVKALVEQSNTEVETGSKLVADASSKLVTLLEAVKENAQLLETIAQDSKGQASSIEEINAAVRQMDEMTQHNAALVEETNAAIEQTENQANQLDSIVEIFVLEKGYGGQSGTRTLPGRPTLVASQPAPSRPAATMGNAAPVSRDWDEF</sequence>
<dbReference type="GO" id="GO:0007165">
    <property type="term" value="P:signal transduction"/>
    <property type="evidence" value="ECO:0007669"/>
    <property type="project" value="UniProtKB-KW"/>
</dbReference>
<dbReference type="PROSITE" id="PS50111">
    <property type="entry name" value="CHEMOTAXIS_TRANSDUC_2"/>
    <property type="match status" value="1"/>
</dbReference>
<dbReference type="GO" id="GO:0019825">
    <property type="term" value="F:oxygen binding"/>
    <property type="evidence" value="ECO:0007669"/>
    <property type="project" value="InterPro"/>
</dbReference>
<evidence type="ECO:0000259" key="8">
    <source>
        <dbReference type="PROSITE" id="PS50885"/>
    </source>
</evidence>
<dbReference type="InterPro" id="IPR009050">
    <property type="entry name" value="Globin-like_sf"/>
</dbReference>
<evidence type="ECO:0000256" key="1">
    <source>
        <dbReference type="ARBA" id="ARBA00004370"/>
    </source>
</evidence>
<dbReference type="RefSeq" id="WP_244640896.1">
    <property type="nucleotide sequence ID" value="NZ_BMKB01000009.1"/>
</dbReference>
<dbReference type="InterPro" id="IPR051310">
    <property type="entry name" value="MCP_chemotaxis"/>
</dbReference>
<dbReference type="Pfam" id="PF00015">
    <property type="entry name" value="MCPsignal"/>
    <property type="match status" value="1"/>
</dbReference>
<dbReference type="InterPro" id="IPR012292">
    <property type="entry name" value="Globin/Proto"/>
</dbReference>
<dbReference type="Pfam" id="PF11563">
    <property type="entry name" value="Protoglobin"/>
    <property type="match status" value="1"/>
</dbReference>
<dbReference type="GO" id="GO:0006935">
    <property type="term" value="P:chemotaxis"/>
    <property type="evidence" value="ECO:0007669"/>
    <property type="project" value="UniProtKB-KW"/>
</dbReference>
<reference evidence="9 10" key="1">
    <citation type="journal article" date="2014" name="Int. J. Syst. Evol. Microbiol.">
        <title>Complete genome sequence of Corynebacterium casei LMG S-19264T (=DSM 44701T), isolated from a smear-ripened cheese.</title>
        <authorList>
            <consortium name="US DOE Joint Genome Institute (JGI-PGF)"/>
            <person name="Walter F."/>
            <person name="Albersmeier A."/>
            <person name="Kalinowski J."/>
            <person name="Ruckert C."/>
        </authorList>
    </citation>
    <scope>NUCLEOTIDE SEQUENCE [LARGE SCALE GENOMIC DNA]</scope>
    <source>
        <strain evidence="9 10">CGMCC 1.15896</strain>
    </source>
</reference>
<feature type="coiled-coil region" evidence="5">
    <location>
        <begin position="449"/>
        <end position="487"/>
    </location>
</feature>
<comment type="subcellular location">
    <subcellularLocation>
        <location evidence="1">Membrane</location>
    </subcellularLocation>
</comment>
<dbReference type="GO" id="GO:0016020">
    <property type="term" value="C:membrane"/>
    <property type="evidence" value="ECO:0007669"/>
    <property type="project" value="UniProtKB-SubCell"/>
</dbReference>
<dbReference type="AlphaFoldDB" id="A0A916RNG4"/>
<keyword evidence="2" id="KW-0145">Chemotaxis</keyword>
<evidence type="ECO:0000256" key="3">
    <source>
        <dbReference type="ARBA" id="ARBA00029447"/>
    </source>
</evidence>
<dbReference type="Proteomes" id="UP000596977">
    <property type="component" value="Unassembled WGS sequence"/>
</dbReference>
<dbReference type="FunFam" id="1.10.287.950:FF:000001">
    <property type="entry name" value="Methyl-accepting chemotaxis sensory transducer"/>
    <property type="match status" value="1"/>
</dbReference>
<dbReference type="GO" id="GO:0004888">
    <property type="term" value="F:transmembrane signaling receptor activity"/>
    <property type="evidence" value="ECO:0007669"/>
    <property type="project" value="InterPro"/>
</dbReference>
<dbReference type="CDD" id="cd11386">
    <property type="entry name" value="MCP_signal"/>
    <property type="match status" value="1"/>
</dbReference>
<dbReference type="PRINTS" id="PR00260">
    <property type="entry name" value="CHEMTRNSDUCR"/>
</dbReference>
<dbReference type="SMART" id="SM00283">
    <property type="entry name" value="MA"/>
    <property type="match status" value="1"/>
</dbReference>
<evidence type="ECO:0000256" key="6">
    <source>
        <dbReference type="SAM" id="MobiDB-lite"/>
    </source>
</evidence>
<dbReference type="InterPro" id="IPR044398">
    <property type="entry name" value="Globin-sensor_dom"/>
</dbReference>
<evidence type="ECO:0000256" key="4">
    <source>
        <dbReference type="PROSITE-ProRule" id="PRU00284"/>
    </source>
</evidence>